<keyword evidence="2" id="KW-1185">Reference proteome</keyword>
<dbReference type="Proteomes" id="UP001595696">
    <property type="component" value="Unassembled WGS sequence"/>
</dbReference>
<protein>
    <submittedName>
        <fullName evidence="1">Uncharacterized protein</fullName>
    </submittedName>
</protein>
<accession>A0ABV8DTN8</accession>
<dbReference type="RefSeq" id="WP_378613151.1">
    <property type="nucleotide sequence ID" value="NZ_JBHSAX010000014.1"/>
</dbReference>
<proteinExistence type="predicted"/>
<sequence>MTSESPAPTESTQDRNLRIREQLLQLGCTTNACLQTYFACQDGTLTGDPCLFYREHPLP</sequence>
<organism evidence="1 2">
    <name type="scientific">Nocardia jiangsuensis</name>
    <dbReference type="NCBI Taxonomy" id="1691563"/>
    <lineage>
        <taxon>Bacteria</taxon>
        <taxon>Bacillati</taxon>
        <taxon>Actinomycetota</taxon>
        <taxon>Actinomycetes</taxon>
        <taxon>Mycobacteriales</taxon>
        <taxon>Nocardiaceae</taxon>
        <taxon>Nocardia</taxon>
    </lineage>
</organism>
<name>A0ABV8DTN8_9NOCA</name>
<comment type="caution">
    <text evidence="1">The sequence shown here is derived from an EMBL/GenBank/DDBJ whole genome shotgun (WGS) entry which is preliminary data.</text>
</comment>
<evidence type="ECO:0000313" key="1">
    <source>
        <dbReference type="EMBL" id="MFC3963406.1"/>
    </source>
</evidence>
<dbReference type="EMBL" id="JBHSAX010000014">
    <property type="protein sequence ID" value="MFC3963406.1"/>
    <property type="molecule type" value="Genomic_DNA"/>
</dbReference>
<reference evidence="2" key="1">
    <citation type="journal article" date="2019" name="Int. J. Syst. Evol. Microbiol.">
        <title>The Global Catalogue of Microorganisms (GCM) 10K type strain sequencing project: providing services to taxonomists for standard genome sequencing and annotation.</title>
        <authorList>
            <consortium name="The Broad Institute Genomics Platform"/>
            <consortium name="The Broad Institute Genome Sequencing Center for Infectious Disease"/>
            <person name="Wu L."/>
            <person name="Ma J."/>
        </authorList>
    </citation>
    <scope>NUCLEOTIDE SEQUENCE [LARGE SCALE GENOMIC DNA]</scope>
    <source>
        <strain evidence="2">CGMCC 4.7330</strain>
    </source>
</reference>
<evidence type="ECO:0000313" key="2">
    <source>
        <dbReference type="Proteomes" id="UP001595696"/>
    </source>
</evidence>
<gene>
    <name evidence="1" type="ORF">ACFO0B_15550</name>
</gene>